<dbReference type="SUPFAM" id="SSF50630">
    <property type="entry name" value="Acid proteases"/>
    <property type="match status" value="2"/>
</dbReference>
<keyword evidence="5 8" id="KW-0378">Hydrolase</keyword>
<dbReference type="InterPro" id="IPR033121">
    <property type="entry name" value="PEPTIDASE_A1"/>
</dbReference>
<comment type="similarity">
    <text evidence="1 8">Belongs to the peptidase A1 family.</text>
</comment>
<dbReference type="PANTHER" id="PTHR47967:SF23">
    <property type="entry name" value="OS04G0448300 PROTEIN"/>
    <property type="match status" value="1"/>
</dbReference>
<evidence type="ECO:0000256" key="2">
    <source>
        <dbReference type="ARBA" id="ARBA00022670"/>
    </source>
</evidence>
<evidence type="ECO:0000256" key="8">
    <source>
        <dbReference type="RuleBase" id="RU000454"/>
    </source>
</evidence>
<dbReference type="InterPro" id="IPR001969">
    <property type="entry name" value="Aspartic_peptidase_AS"/>
</dbReference>
<dbReference type="PROSITE" id="PS00141">
    <property type="entry name" value="ASP_PROTEASE"/>
    <property type="match status" value="1"/>
</dbReference>
<gene>
    <name evidence="11" type="ORF">HU200_032058</name>
</gene>
<dbReference type="FunFam" id="2.40.70.10:FF:000016">
    <property type="entry name" value="Probable aspartic protease At2g35615"/>
    <property type="match status" value="1"/>
</dbReference>
<keyword evidence="3" id="KW-0732">Signal</keyword>
<dbReference type="InterPro" id="IPR034161">
    <property type="entry name" value="Pepsin-like_plant"/>
</dbReference>
<name>A0A835BTN0_9POAL</name>
<evidence type="ECO:0000313" key="11">
    <source>
        <dbReference type="EMBL" id="KAF8703266.1"/>
    </source>
</evidence>
<comment type="caution">
    <text evidence="11">The sequence shown here is derived from an EMBL/GenBank/DDBJ whole genome shotgun (WGS) entry which is preliminary data.</text>
</comment>
<evidence type="ECO:0000313" key="12">
    <source>
        <dbReference type="Proteomes" id="UP000636709"/>
    </source>
</evidence>
<dbReference type="Pfam" id="PF14543">
    <property type="entry name" value="TAXi_N"/>
    <property type="match status" value="2"/>
</dbReference>
<dbReference type="InterPro" id="IPR051708">
    <property type="entry name" value="Plant_Aspart_Prot_A1"/>
</dbReference>
<dbReference type="Proteomes" id="UP000636709">
    <property type="component" value="Unassembled WGS sequence"/>
</dbReference>
<dbReference type="PROSITE" id="PS51767">
    <property type="entry name" value="PEPTIDASE_A1"/>
    <property type="match status" value="2"/>
</dbReference>
<dbReference type="FunFam" id="2.40.70.10:FF:000029">
    <property type="entry name" value="Aspartyl protease family protein"/>
    <property type="match status" value="1"/>
</dbReference>
<evidence type="ECO:0000256" key="5">
    <source>
        <dbReference type="ARBA" id="ARBA00022801"/>
    </source>
</evidence>
<dbReference type="InterPro" id="IPR021109">
    <property type="entry name" value="Peptidase_aspartic_dom_sf"/>
</dbReference>
<evidence type="ECO:0000256" key="4">
    <source>
        <dbReference type="ARBA" id="ARBA00022750"/>
    </source>
</evidence>
<keyword evidence="2 8" id="KW-0645">Protease</keyword>
<dbReference type="InterPro" id="IPR032861">
    <property type="entry name" value="TAXi_N"/>
</dbReference>
<feature type="region of interest" description="Disordered" evidence="9">
    <location>
        <begin position="876"/>
        <end position="896"/>
    </location>
</feature>
<dbReference type="PRINTS" id="PR00792">
    <property type="entry name" value="PEPSIN"/>
</dbReference>
<feature type="active site" evidence="7">
    <location>
        <position position="200"/>
    </location>
</feature>
<dbReference type="AlphaFoldDB" id="A0A835BTN0"/>
<evidence type="ECO:0000256" key="9">
    <source>
        <dbReference type="SAM" id="MobiDB-lite"/>
    </source>
</evidence>
<dbReference type="GO" id="GO:0005576">
    <property type="term" value="C:extracellular region"/>
    <property type="evidence" value="ECO:0007669"/>
    <property type="project" value="TreeGrafter"/>
</dbReference>
<dbReference type="InterPro" id="IPR032799">
    <property type="entry name" value="TAXi_C"/>
</dbReference>
<evidence type="ECO:0000256" key="3">
    <source>
        <dbReference type="ARBA" id="ARBA00022729"/>
    </source>
</evidence>
<accession>A0A835BTN0</accession>
<dbReference type="InterPro" id="IPR001461">
    <property type="entry name" value="Aspartic_peptidase_A1"/>
</dbReference>
<dbReference type="FunFam" id="2.40.70.10:FF:000031">
    <property type="entry name" value="Aspartyl protease AED1"/>
    <property type="match status" value="1"/>
</dbReference>
<sequence length="1033" mass="108872">MAGAGHLPPLQEDEDAARWTALIYVTDSRSELLTERNIHNAPPRPKKIPSEQRRITHALALSLSLVTLTPSLQSFQAKKRMVSLARLLLLVAVVAAAAARCAVSATPPGHPKGLRVHLTHVDAHGNYSRLQLLQRAARRSHHRMSRLVARATGVHVASSSKAVASSGGGDLQVPVHAGNGEFLMDLAIGTPSLSYSAIVDTGSDLVWTQCKPCNECFKQSTPVFDPSSSSTYAAVPCSSTLCSDLPTSSCTTSASRCGYTYTYGDASSTQGVLATETFTLAKSKLPGVAFGCGDTNEGDGFTQGAGLVGLGRGPLSLVSQLGLDKFSYCLTSLDDGMGKSPLHLGSVAEISSSAATSPVQSTPLVKNPSQPSFYYVTLTGLTVGSQHITLPTSAFAIQDDGTGGVIVDSGTSITYLEVQGYRALKKAFVAQMSLPVVDGSEIGLDLCFQAPSKGVDQVQVPKLVLHFDGGADLDLPAENYMILDSASGALCMTVMASRGLSIIGNFQQQNFQFVYDVAGDTLSSESESCRAHGSVAPRIADSRGATTRDANSNQFAFAKPAPPFNGHVPHESSTRHPALTAAMELLVLLLFLSLPVLPARCVVVPAAAVRLDLARADANLTGHELIRRAVQRSLARPVVAAAAVRPGAAGRVGAAAASEAPLAPGGGEYLVKLGIGTPQHFFSAAVDTATDLVWLQCQPCISCFRQLDPVFNPRLSSSFAVVPCRSDTCGQLDEHRHDDDACEYTYKYSGNSVTKGTLAIDKLAVGTNVFHGVVFGCSDSSAGGPPAQASGLVGLGRGPLSLVSQLSVLRFMYCLPPPMSSTPGKLVLGAAVDAVRNVSDRVSITMSSSTRYPSYYYLNLDGLAVGDQTPRMFTTATAASSSSSPPPPATPGGASGGGGNANAYGMIVDVASTISFLEASLYDELADDLEEEIRLPRATASRRLGLDLCFILPEGVGMDRVYVPSVSLSFDGRWLELERDRLFVEDGRMMCLMVGRTHGVSILGNFQQQNMHVLYNLRRGKITFAKASCESLQ</sequence>
<feature type="active site" evidence="7">
    <location>
        <position position="408"/>
    </location>
</feature>
<organism evidence="11 12">
    <name type="scientific">Digitaria exilis</name>
    <dbReference type="NCBI Taxonomy" id="1010633"/>
    <lineage>
        <taxon>Eukaryota</taxon>
        <taxon>Viridiplantae</taxon>
        <taxon>Streptophyta</taxon>
        <taxon>Embryophyta</taxon>
        <taxon>Tracheophyta</taxon>
        <taxon>Spermatophyta</taxon>
        <taxon>Magnoliopsida</taxon>
        <taxon>Liliopsida</taxon>
        <taxon>Poales</taxon>
        <taxon>Poaceae</taxon>
        <taxon>PACMAD clade</taxon>
        <taxon>Panicoideae</taxon>
        <taxon>Panicodae</taxon>
        <taxon>Paniceae</taxon>
        <taxon>Anthephorinae</taxon>
        <taxon>Digitaria</taxon>
    </lineage>
</organism>
<evidence type="ECO:0000259" key="10">
    <source>
        <dbReference type="PROSITE" id="PS51767"/>
    </source>
</evidence>
<dbReference type="CDD" id="cd05476">
    <property type="entry name" value="pepsin_A_like_plant"/>
    <property type="match status" value="2"/>
</dbReference>
<dbReference type="EMBL" id="JACEFO010001778">
    <property type="protein sequence ID" value="KAF8703266.1"/>
    <property type="molecule type" value="Genomic_DNA"/>
</dbReference>
<proteinExistence type="inferred from homology"/>
<dbReference type="OrthoDB" id="660550at2759"/>
<evidence type="ECO:0000256" key="1">
    <source>
        <dbReference type="ARBA" id="ARBA00007447"/>
    </source>
</evidence>
<evidence type="ECO:0000256" key="7">
    <source>
        <dbReference type="PIRSR" id="PIRSR601461-1"/>
    </source>
</evidence>
<keyword evidence="4 8" id="KW-0064">Aspartyl protease</keyword>
<keyword evidence="6" id="KW-0325">Glycoprotein</keyword>
<keyword evidence="12" id="KW-1185">Reference proteome</keyword>
<dbReference type="Gene3D" id="2.40.70.10">
    <property type="entry name" value="Acid Proteases"/>
    <property type="match status" value="4"/>
</dbReference>
<evidence type="ECO:0000256" key="6">
    <source>
        <dbReference type="ARBA" id="ARBA00023180"/>
    </source>
</evidence>
<dbReference type="PANTHER" id="PTHR47967">
    <property type="entry name" value="OS07G0603500 PROTEIN-RELATED"/>
    <property type="match status" value="1"/>
</dbReference>
<feature type="domain" description="Peptidase A1" evidence="10">
    <location>
        <begin position="182"/>
        <end position="525"/>
    </location>
</feature>
<dbReference type="GO" id="GO:0004190">
    <property type="term" value="F:aspartic-type endopeptidase activity"/>
    <property type="evidence" value="ECO:0007669"/>
    <property type="project" value="UniProtKB-KW"/>
</dbReference>
<reference evidence="11" key="1">
    <citation type="submission" date="2020-07" db="EMBL/GenBank/DDBJ databases">
        <title>Genome sequence and genetic diversity analysis of an under-domesticated orphan crop, white fonio (Digitaria exilis).</title>
        <authorList>
            <person name="Bennetzen J.L."/>
            <person name="Chen S."/>
            <person name="Ma X."/>
            <person name="Wang X."/>
            <person name="Yssel A.E.J."/>
            <person name="Chaluvadi S.R."/>
            <person name="Johnson M."/>
            <person name="Gangashetty P."/>
            <person name="Hamidou F."/>
            <person name="Sanogo M.D."/>
            <person name="Zwaenepoel A."/>
            <person name="Wallace J."/>
            <person name="Van De Peer Y."/>
            <person name="Van Deynze A."/>
        </authorList>
    </citation>
    <scope>NUCLEOTIDE SEQUENCE</scope>
    <source>
        <tissue evidence="11">Leaves</tissue>
    </source>
</reference>
<dbReference type="GO" id="GO:0006508">
    <property type="term" value="P:proteolysis"/>
    <property type="evidence" value="ECO:0007669"/>
    <property type="project" value="UniProtKB-KW"/>
</dbReference>
<dbReference type="Pfam" id="PF14541">
    <property type="entry name" value="TAXi_C"/>
    <property type="match status" value="2"/>
</dbReference>
<protein>
    <recommendedName>
        <fullName evidence="10">Peptidase A1 domain-containing protein</fullName>
    </recommendedName>
</protein>
<feature type="domain" description="Peptidase A1" evidence="10">
    <location>
        <begin position="669"/>
        <end position="1025"/>
    </location>
</feature>